<dbReference type="InterPro" id="IPR018485">
    <property type="entry name" value="FGGY_C"/>
</dbReference>
<sequence length="489" mass="54288">MKPSIYIGLDIGTTSIKISAVTQELTPVYEMQYAYDYLTPCKGWTEIDPDTWVEIALEGLKELFQHVPAETVAGIGITGQMHTTVFVDKHGFSVRPAIMWNDNRTKNSLPVIKQTLITNPQTAHISKIVSTGSPLASLLWVKENEPESYQQISKFLIAKDYIKLKLTGTYSTDYCDASTSSLYDLTTDQWSKEVQELFELDTEIFPSIQPASTVVGILTPEVCERLGIEQQLPVVSGTGDNVASALVSGSFKHDQPLVSLGTSGVVVIPNSQHQLKKVGKNVVAKITKDDRSIITQGTVQAGAKVNSWWLENILYTKEYAKEQNQISKELLGENDVLFFPHMNGEKTLFANPHLKGAFVGLSLETTREEMYLAVLEGLAFGIRQLFKSMRNEEQPEYFTIVGGGAKSDLWIKLFANILGYPIKRVLAAQEAVHGAAILAMMGVEGFVDFPEVDYQLVQPDPMLVKKYNGRYQSYLKLTQLFLLAGGDEN</sequence>
<evidence type="ECO:0000313" key="8">
    <source>
        <dbReference type="Proteomes" id="UP000664357"/>
    </source>
</evidence>
<dbReference type="InterPro" id="IPR018484">
    <property type="entry name" value="FGGY_N"/>
</dbReference>
<evidence type="ECO:0000256" key="1">
    <source>
        <dbReference type="ARBA" id="ARBA00009156"/>
    </source>
</evidence>
<dbReference type="InterPro" id="IPR043129">
    <property type="entry name" value="ATPase_NBD"/>
</dbReference>
<evidence type="ECO:0000259" key="6">
    <source>
        <dbReference type="Pfam" id="PF02782"/>
    </source>
</evidence>
<evidence type="ECO:0000256" key="4">
    <source>
        <dbReference type="RuleBase" id="RU003733"/>
    </source>
</evidence>
<dbReference type="PIRSF" id="PIRSF000538">
    <property type="entry name" value="GlpK"/>
    <property type="match status" value="1"/>
</dbReference>
<feature type="domain" description="Carbohydrate kinase FGGY C-terminal" evidence="6">
    <location>
        <begin position="258"/>
        <end position="442"/>
    </location>
</feature>
<gene>
    <name evidence="7" type="ORF">JZO67_001524</name>
</gene>
<comment type="similarity">
    <text evidence="1 4">Belongs to the FGGY kinase family.</text>
</comment>
<name>A0ABV0EPF7_9ENTE</name>
<dbReference type="InterPro" id="IPR000577">
    <property type="entry name" value="Carb_kinase_FGGY"/>
</dbReference>
<evidence type="ECO:0000259" key="5">
    <source>
        <dbReference type="Pfam" id="PF00370"/>
    </source>
</evidence>
<dbReference type="Proteomes" id="UP000664357">
    <property type="component" value="Unassembled WGS sequence"/>
</dbReference>
<comment type="caution">
    <text evidence="7">The sequence shown here is derived from an EMBL/GenBank/DDBJ whole genome shotgun (WGS) entry which is preliminary data.</text>
</comment>
<feature type="domain" description="Carbohydrate kinase FGGY N-terminal" evidence="5">
    <location>
        <begin position="5"/>
        <end position="246"/>
    </location>
</feature>
<reference evidence="7 8" key="1">
    <citation type="submission" date="2024-02" db="EMBL/GenBank/DDBJ databases">
        <title>The Genome Sequence of Enterococcus sp. DIV0159.</title>
        <authorList>
            <person name="Earl A."/>
            <person name="Manson A."/>
            <person name="Gilmore M."/>
            <person name="Sanders J."/>
            <person name="Shea T."/>
            <person name="Howe W."/>
            <person name="Livny J."/>
            <person name="Cuomo C."/>
            <person name="Neafsey D."/>
            <person name="Birren B."/>
        </authorList>
    </citation>
    <scope>NUCLEOTIDE SEQUENCE [LARGE SCALE GENOMIC DNA]</scope>
    <source>
        <strain evidence="7 8">665A</strain>
    </source>
</reference>
<accession>A0ABV0EPF7</accession>
<protein>
    <submittedName>
        <fullName evidence="7">Xylulokinase</fullName>
    </submittedName>
</protein>
<dbReference type="CDD" id="cd07808">
    <property type="entry name" value="ASKHA_NBD_FGGY_EcXK-like"/>
    <property type="match status" value="1"/>
</dbReference>
<dbReference type="RefSeq" id="WP_207700575.1">
    <property type="nucleotide sequence ID" value="NZ_JAFREL020000001.1"/>
</dbReference>
<evidence type="ECO:0000313" key="7">
    <source>
        <dbReference type="EMBL" id="MEO1769573.1"/>
    </source>
</evidence>
<dbReference type="SUPFAM" id="SSF53067">
    <property type="entry name" value="Actin-like ATPase domain"/>
    <property type="match status" value="2"/>
</dbReference>
<keyword evidence="2 4" id="KW-0808">Transferase</keyword>
<keyword evidence="3 4" id="KW-0418">Kinase</keyword>
<evidence type="ECO:0000256" key="2">
    <source>
        <dbReference type="ARBA" id="ARBA00022679"/>
    </source>
</evidence>
<dbReference type="InterPro" id="IPR018483">
    <property type="entry name" value="Carb_kinase_FGGY_CS"/>
</dbReference>
<dbReference type="Gene3D" id="3.30.420.40">
    <property type="match status" value="2"/>
</dbReference>
<dbReference type="Pfam" id="PF02782">
    <property type="entry name" value="FGGY_C"/>
    <property type="match status" value="1"/>
</dbReference>
<organism evidence="7 8">
    <name type="scientific">Candidatus Enterococcus ferrettii</name>
    <dbReference type="NCBI Taxonomy" id="2815324"/>
    <lineage>
        <taxon>Bacteria</taxon>
        <taxon>Bacillati</taxon>
        <taxon>Bacillota</taxon>
        <taxon>Bacilli</taxon>
        <taxon>Lactobacillales</taxon>
        <taxon>Enterococcaceae</taxon>
        <taxon>Enterococcus</taxon>
    </lineage>
</organism>
<dbReference type="InterPro" id="IPR050406">
    <property type="entry name" value="FGGY_Carb_Kinase"/>
</dbReference>
<dbReference type="Pfam" id="PF00370">
    <property type="entry name" value="FGGY_N"/>
    <property type="match status" value="1"/>
</dbReference>
<dbReference type="PROSITE" id="PS00445">
    <property type="entry name" value="FGGY_KINASES_2"/>
    <property type="match status" value="1"/>
</dbReference>
<dbReference type="EMBL" id="JAFREL020000001">
    <property type="protein sequence ID" value="MEO1769573.1"/>
    <property type="molecule type" value="Genomic_DNA"/>
</dbReference>
<evidence type="ECO:0000256" key="3">
    <source>
        <dbReference type="ARBA" id="ARBA00022777"/>
    </source>
</evidence>
<dbReference type="PANTHER" id="PTHR43095">
    <property type="entry name" value="SUGAR KINASE"/>
    <property type="match status" value="1"/>
</dbReference>
<proteinExistence type="inferred from homology"/>
<keyword evidence="8" id="KW-1185">Reference proteome</keyword>